<evidence type="ECO:0000256" key="3">
    <source>
        <dbReference type="ARBA" id="ARBA00023163"/>
    </source>
</evidence>
<accession>A0A1C3H4S2</accession>
<feature type="domain" description="HTH marR-type" evidence="5">
    <location>
        <begin position="46"/>
        <end position="104"/>
    </location>
</feature>
<keyword evidence="1 4" id="KW-0805">Transcription regulation</keyword>
<organism evidence="6 7">
    <name type="scientific">Cardiobacterium hominis</name>
    <dbReference type="NCBI Taxonomy" id="2718"/>
    <lineage>
        <taxon>Bacteria</taxon>
        <taxon>Pseudomonadati</taxon>
        <taxon>Pseudomonadota</taxon>
        <taxon>Gammaproteobacteria</taxon>
        <taxon>Cardiobacteriales</taxon>
        <taxon>Cardiobacteriaceae</taxon>
        <taxon>Cardiobacterium</taxon>
    </lineage>
</organism>
<reference evidence="7" key="1">
    <citation type="submission" date="2016-04" db="EMBL/GenBank/DDBJ databases">
        <authorList>
            <person name="Tagini F."/>
        </authorList>
    </citation>
    <scope>NUCLEOTIDE SEQUENCE [LARGE SCALE GENOMIC DNA]</scope>
    <source>
        <strain evidence="7">CHUV0807</strain>
    </source>
</reference>
<comment type="similarity">
    <text evidence="4">Belongs to the GbsR family.</text>
</comment>
<keyword evidence="3 4" id="KW-0804">Transcription</keyword>
<dbReference type="InterPro" id="IPR000835">
    <property type="entry name" value="HTH_MarR-typ"/>
</dbReference>
<dbReference type="PANTHER" id="PTHR38465">
    <property type="entry name" value="HTH-TYPE TRANSCRIPTIONAL REGULATOR MJ1563-RELATED"/>
    <property type="match status" value="1"/>
</dbReference>
<name>A0A1C3H4S2_9GAMM</name>
<dbReference type="PANTHER" id="PTHR38465:SF1">
    <property type="entry name" value="HTH-TYPE TRANSCRIPTIONAL REGULATOR MJ1563-RELATED"/>
    <property type="match status" value="1"/>
</dbReference>
<dbReference type="InterPro" id="IPR036388">
    <property type="entry name" value="WH-like_DNA-bd_sf"/>
</dbReference>
<evidence type="ECO:0000256" key="1">
    <source>
        <dbReference type="ARBA" id="ARBA00023015"/>
    </source>
</evidence>
<proteinExistence type="inferred from homology"/>
<evidence type="ECO:0000313" key="6">
    <source>
        <dbReference type="EMBL" id="SAM65459.1"/>
    </source>
</evidence>
<protein>
    <recommendedName>
        <fullName evidence="4">HTH-type transcriptional regulator</fullName>
    </recommendedName>
</protein>
<keyword evidence="2 4" id="KW-0238">DNA-binding</keyword>
<dbReference type="InterPro" id="IPR026282">
    <property type="entry name" value="MJ1563"/>
</dbReference>
<gene>
    <name evidence="6" type="ORF">CHUV0807_1356</name>
</gene>
<dbReference type="InterPro" id="IPR036390">
    <property type="entry name" value="WH_DNA-bd_sf"/>
</dbReference>
<dbReference type="GO" id="GO:0003677">
    <property type="term" value="F:DNA binding"/>
    <property type="evidence" value="ECO:0007669"/>
    <property type="project" value="UniProtKB-UniRule"/>
</dbReference>
<dbReference type="PIRSF" id="PIRSF006707">
    <property type="entry name" value="MJ1563"/>
    <property type="match status" value="1"/>
</dbReference>
<evidence type="ECO:0000259" key="5">
    <source>
        <dbReference type="Pfam" id="PF12802"/>
    </source>
</evidence>
<evidence type="ECO:0000313" key="7">
    <source>
        <dbReference type="Proteomes" id="UP000190837"/>
    </source>
</evidence>
<dbReference type="AlphaFoldDB" id="A0A1C3H4S2"/>
<dbReference type="InterPro" id="IPR052362">
    <property type="entry name" value="HTH-GbsR_regulator"/>
</dbReference>
<dbReference type="SUPFAM" id="SSF46785">
    <property type="entry name" value="Winged helix' DNA-binding domain"/>
    <property type="match status" value="1"/>
</dbReference>
<dbReference type="EMBL" id="FKLO01000049">
    <property type="protein sequence ID" value="SAM65459.1"/>
    <property type="molecule type" value="Genomic_DNA"/>
</dbReference>
<dbReference type="Proteomes" id="UP000190837">
    <property type="component" value="Unassembled WGS sequence"/>
</dbReference>
<evidence type="ECO:0000256" key="4">
    <source>
        <dbReference type="PIRNR" id="PIRNR006707"/>
    </source>
</evidence>
<dbReference type="GO" id="GO:0003700">
    <property type="term" value="F:DNA-binding transcription factor activity"/>
    <property type="evidence" value="ECO:0007669"/>
    <property type="project" value="InterPro"/>
</dbReference>
<dbReference type="Pfam" id="PF12802">
    <property type="entry name" value="MarR_2"/>
    <property type="match status" value="1"/>
</dbReference>
<sequence length="196" mass="22497">MLRVFLLLVISVLTEITHKPKLPAMKLNPTTEKFVLHWGEMGAKWGVNRTVAQIHALLYILGRPMNADEIVETLGVARSNVSNSIKELQSWQLVQTVHIMGDRRDHFATSEDVWTLFRIIVAERQRREIEPTVQFLQSLMESPEFAQENETARARIQETHEFISTLTSWTNEMLRLSVGTMKKVLKLGAGIQKLLH</sequence>
<dbReference type="Gene3D" id="1.10.10.10">
    <property type="entry name" value="Winged helix-like DNA-binding domain superfamily/Winged helix DNA-binding domain"/>
    <property type="match status" value="1"/>
</dbReference>
<evidence type="ECO:0000256" key="2">
    <source>
        <dbReference type="ARBA" id="ARBA00023125"/>
    </source>
</evidence>